<name>A0A3Q0FP66_ALLSI</name>
<keyword evidence="1" id="KW-0732">Signal</keyword>
<protein>
    <submittedName>
        <fullName evidence="3">Uncharacterized protein C9orf57 homolog</fullName>
    </submittedName>
</protein>
<keyword evidence="2" id="KW-1185">Reference proteome</keyword>
<dbReference type="Pfam" id="PF15851">
    <property type="entry name" value="DUF4723"/>
    <property type="match status" value="1"/>
</dbReference>
<dbReference type="InterPro" id="IPR031710">
    <property type="entry name" value="DUF4723"/>
</dbReference>
<feature type="signal peptide" evidence="1">
    <location>
        <begin position="1"/>
        <end position="19"/>
    </location>
</feature>
<sequence>MRKVFSAGLLALFFMTGEALVCRMCLQTSPYRECTDGGDFCLAGPGQYCQVLRVIRRTGPVIRIRSCTKTGSEECGLTKEVGPYSLRFTTTCCRRHMCNR</sequence>
<dbReference type="CTD" id="115869144"/>
<evidence type="ECO:0000313" key="2">
    <source>
        <dbReference type="Proteomes" id="UP000189705"/>
    </source>
</evidence>
<dbReference type="GeneID" id="112548299"/>
<dbReference type="CDD" id="cd23610">
    <property type="entry name" value="TFP_LU_ECD_C9orf57"/>
    <property type="match status" value="1"/>
</dbReference>
<organism evidence="2 3">
    <name type="scientific">Alligator sinensis</name>
    <name type="common">Chinese alligator</name>
    <dbReference type="NCBI Taxonomy" id="38654"/>
    <lineage>
        <taxon>Eukaryota</taxon>
        <taxon>Metazoa</taxon>
        <taxon>Chordata</taxon>
        <taxon>Craniata</taxon>
        <taxon>Vertebrata</taxon>
        <taxon>Euteleostomi</taxon>
        <taxon>Archelosauria</taxon>
        <taxon>Archosauria</taxon>
        <taxon>Crocodylia</taxon>
        <taxon>Alligatoridae</taxon>
        <taxon>Alligatorinae</taxon>
        <taxon>Alligator</taxon>
    </lineage>
</organism>
<reference evidence="3" key="1">
    <citation type="submission" date="2025-08" db="UniProtKB">
        <authorList>
            <consortium name="RefSeq"/>
        </authorList>
    </citation>
    <scope>IDENTIFICATION</scope>
</reference>
<evidence type="ECO:0000256" key="1">
    <source>
        <dbReference type="SAM" id="SignalP"/>
    </source>
</evidence>
<dbReference type="AlphaFoldDB" id="A0A3Q0FP66"/>
<gene>
    <name evidence="3" type="primary">CUNH9orf57</name>
</gene>
<dbReference type="Proteomes" id="UP000189705">
    <property type="component" value="Unplaced"/>
</dbReference>
<proteinExistence type="predicted"/>
<feature type="chain" id="PRO_5018283521" evidence="1">
    <location>
        <begin position="20"/>
        <end position="100"/>
    </location>
</feature>
<dbReference type="InParanoid" id="A0A3Q0FP66"/>
<dbReference type="KEGG" id="asn:112548299"/>
<accession>A0A3Q0FP66</accession>
<dbReference type="RefSeq" id="XP_025049446.1">
    <property type="nucleotide sequence ID" value="XM_025193661.1"/>
</dbReference>
<evidence type="ECO:0000313" key="3">
    <source>
        <dbReference type="RefSeq" id="XP_025049446.1"/>
    </source>
</evidence>